<dbReference type="InterPro" id="IPR022385">
    <property type="entry name" value="Rhs_assc_core"/>
</dbReference>
<dbReference type="PANTHER" id="PTHR32305:SF15">
    <property type="entry name" value="PROTEIN RHSA-RELATED"/>
    <property type="match status" value="1"/>
</dbReference>
<dbReference type="Pfam" id="PF25023">
    <property type="entry name" value="TEN_YD-shell"/>
    <property type="match status" value="1"/>
</dbReference>
<dbReference type="InterPro" id="IPR045351">
    <property type="entry name" value="DUF6531"/>
</dbReference>
<evidence type="ECO:0000259" key="5">
    <source>
        <dbReference type="Pfam" id="PF20148"/>
    </source>
</evidence>
<dbReference type="EMBL" id="CP047227">
    <property type="protein sequence ID" value="QHG10811.1"/>
    <property type="molecule type" value="Genomic_DNA"/>
</dbReference>
<dbReference type="InterPro" id="IPR044927">
    <property type="entry name" value="Endonuclea_NS_2"/>
</dbReference>
<evidence type="ECO:0000259" key="3">
    <source>
        <dbReference type="Pfam" id="PF03527"/>
    </source>
</evidence>
<geneLocation type="plasmid" evidence="7">
    <name>p1</name>
</geneLocation>
<evidence type="ECO:0000259" key="6">
    <source>
        <dbReference type="Pfam" id="PF25023"/>
    </source>
</evidence>
<proteinExistence type="predicted"/>
<dbReference type="InterPro" id="IPR031325">
    <property type="entry name" value="RHS_repeat"/>
</dbReference>
<dbReference type="InterPro" id="IPR006530">
    <property type="entry name" value="YD"/>
</dbReference>
<dbReference type="Pfam" id="PF05593">
    <property type="entry name" value="RHS_repeat"/>
    <property type="match status" value="2"/>
</dbReference>
<keyword evidence="1" id="KW-0677">Repeat</keyword>
<dbReference type="InterPro" id="IPR050708">
    <property type="entry name" value="T6SS_VgrG/RHS"/>
</dbReference>
<feature type="domain" description="DUF6531" evidence="5">
    <location>
        <begin position="255"/>
        <end position="333"/>
    </location>
</feature>
<evidence type="ECO:0000256" key="1">
    <source>
        <dbReference type="ARBA" id="ARBA00022737"/>
    </source>
</evidence>
<evidence type="ECO:0000313" key="7">
    <source>
        <dbReference type="EMBL" id="QHG10811.1"/>
    </source>
</evidence>
<reference evidence="7" key="1">
    <citation type="journal article" date="2020" name="Microbiol. Resour. Announc.">
        <title>Complete Genome Sequence of Moraxella osloensis Strain YV1, Isolated from an Australian Wastewater Treatment Plant.</title>
        <authorList>
            <person name="Batinovic S."/>
            <person name="Rice D.T.F."/>
            <person name="Seviour R.J."/>
            <person name="Petrovski S."/>
        </authorList>
    </citation>
    <scope>NUCLEOTIDE SEQUENCE</scope>
    <source>
        <strain evidence="7">YV1</strain>
    </source>
</reference>
<gene>
    <name evidence="7" type="ORF">GSF12_12545</name>
</gene>
<dbReference type="PANTHER" id="PTHR32305">
    <property type="match status" value="1"/>
</dbReference>
<dbReference type="Pfam" id="PF13665">
    <property type="entry name" value="Tox-PAAR-like"/>
    <property type="match status" value="1"/>
</dbReference>
<dbReference type="Gene3D" id="2.180.10.10">
    <property type="entry name" value="RHS repeat-associated core"/>
    <property type="match status" value="2"/>
</dbReference>
<organism evidence="7">
    <name type="scientific">Faucicola osloensis</name>
    <name type="common">Moraxella osloensis</name>
    <dbReference type="NCBI Taxonomy" id="34062"/>
    <lineage>
        <taxon>Bacteria</taxon>
        <taxon>Pseudomonadati</taxon>
        <taxon>Pseudomonadota</taxon>
        <taxon>Gammaproteobacteria</taxon>
        <taxon>Moraxellales</taxon>
        <taxon>Moraxellaceae</taxon>
        <taxon>Faucicola</taxon>
    </lineage>
</organism>
<name>A0A6P1KHH0_FAUOS</name>
<accession>A0A6P1KHH0</accession>
<feature type="domain" description="Type VII secretion system protein EssD-like" evidence="4">
    <location>
        <begin position="1540"/>
        <end position="1650"/>
    </location>
</feature>
<dbReference type="Pfam" id="PF03527">
    <property type="entry name" value="RHS"/>
    <property type="match status" value="1"/>
</dbReference>
<dbReference type="SUPFAM" id="SSF69304">
    <property type="entry name" value="Tricorn protease N-terminal domain"/>
    <property type="match status" value="1"/>
</dbReference>
<dbReference type="CDD" id="cd20745">
    <property type="entry name" value="FIX_RhsA_AHH_HNH-like"/>
    <property type="match status" value="1"/>
</dbReference>
<dbReference type="InterPro" id="IPR056823">
    <property type="entry name" value="TEN-like_YD-shell"/>
</dbReference>
<sequence length="1671" mass="188116">MGNPLGGRGQDKLMAMCLFPSINWTPVKYALPLPYPVWQMLGNSEDTIVTVKFNDSEVYGLKNTYQPHCVGDYPGQGGGIKSKTVSDEVRPTDGSATVIVNGQKLVRKGDPCTLNKANTFGKYMTLGEALSGIAHLVLGALSFIPGVGSIASVADAALYALEGDMVAAGMSLAGAIPGCKWAMALGKLTKGIKLANLGKMGNMFTKAGTWIKGVAGKVKPCVLGGVVSGAMKAHGLIGAISSVKSYLGSVVSIFGSPVHAYRGAKILMGDDDLDYQGSGYLPFYLQRLYNSQNPDIGWFGQGWKVQGLEQRLELHPQQDTIYLIDNSGRRIPFDYLAPGKRSYQPYEDITLYRLPISDDKKDTLLAGQPIDANAANGTRIGDDEPLHFILYQGDYHPTHNAQQQGIAIHYQTVIERSQTHATLVVSKHTDNYGHSLQLYYTHDNQSDFAHLPHYITDANGHCYKLEFNLIDGQARLSKLSQIHHIDQPAEILSEYSYSTDGELTAVYHKGQLVREFAYTQHLMTWQRYLTGLEGNYLYDQTDNPATARVIDHTLNTGQHYRFDYHTDEQGNHHSTVTEQPGTDLEQQHHYIADSWYNLTDYTDPLGNHTHITVDHLNRITRVTDPKGGYIRLQYHGKQLGMVEQKLGTDPITGKAIFRRYLYQYDKDKLIGMSDPLGNTTKLTYNAQGELISTTDANAHSDHYEYDKDGNLTQHTLANGSSYSYTYDSDGKLISQTDCSGYTTHYQYDTLERITAVVDAMGYATHYHYENTKPHLQLIRQIDYPDGSFIKLEHDLAGRLIRHIDAKGQVTQYQYDIDNRPIKRIDALGHTLSYQYDPLRRLAVLTNENGEDWTFDYDKADNLISETRFDDYQSRYEYDKLGDLIHQIDNPNLPRIEQRHTYLQRDLIGQLIAKHSLDYDSQETGLAHNDNPVIQPFANISQAQSDPVQRKHSTRYQYDVAGQLIRATSPDATTRLIYDPVGQIISETLHRHHSHADIGNHNQSKQAIISQMLTHEYDEVGNRIKTILPDGKCLNQLYYGSGHLYNQSLTDEHGNVHEIRHSTTDRLHQEATRQQGELLSSFGYDPMGRLITQVAKQYSSTDEHIVVERHYRYDKIGQLTHLTGQTRLTERVKGMVNQVSVSHFGRNHQYSYDKVGRLVGHKLTDFTKHAGVAENFAFDPASNRIPLPSAETTENGGQNGLQGIDKKTKRPTKLISQGKQVGYFYDKHGRVKTKTLVPIDKNGNEIPQSTHNLVGYRESLQLFYSPNNELIESITIKDEGLKVVKTVTHYYYDAFGRRIGKSSSTQKSSKLNQRGELVRFPSNLSSLNTIDRPQRNNTLMLWDGNRQVQEYTDEQIFTTVYEQGSFEPVARVVQLSESLEKQRIDNAVTHVWQYVPSGIVTQDVLDNVEKAKQPLVKIYHYHCNHLGTPQELTDSDGDVVWLSYDYSWGGQFDRHYKPQQVGNYDVSESELQPIKFQGQSLDVETGLHYNRFRYYDSDVGMFISRDPIGLLGGSNVFQYAPNPVQWTDPWGLAKTPNIVRDDLGRPTQWTFDVTPSDLHTGTPTNQATRDFARSLGGKYDDAGHVRASRLGGSGTHTDNIFPQSITVNRGKMRKFEEEIADIIEKEGLSGKATITPSYRGGSTRPSKIKYEVIFSDGSKLKKTLPNPKSKCT</sequence>
<protein>
    <submittedName>
        <fullName evidence="7">DUF4150 domain-containing protein</fullName>
    </submittedName>
</protein>
<feature type="domain" description="Teneurin-like YD-shell" evidence="6">
    <location>
        <begin position="616"/>
        <end position="722"/>
    </location>
</feature>
<dbReference type="InterPro" id="IPR001826">
    <property type="entry name" value="RHS"/>
</dbReference>
<feature type="domain" description="RHS protein conserved region" evidence="3">
    <location>
        <begin position="1417"/>
        <end position="1448"/>
    </location>
</feature>
<dbReference type="Pfam" id="PF13930">
    <property type="entry name" value="Endonuclea_NS_2"/>
    <property type="match status" value="1"/>
</dbReference>
<keyword evidence="7" id="KW-0614">Plasmid</keyword>
<dbReference type="InterPro" id="IPR044929">
    <property type="entry name" value="DNA/RNA_non-sp_Endonuclease_sf"/>
</dbReference>
<feature type="region of interest" description="Disordered" evidence="2">
    <location>
        <begin position="1186"/>
        <end position="1210"/>
    </location>
</feature>
<dbReference type="NCBIfam" id="TIGR03696">
    <property type="entry name" value="Rhs_assc_core"/>
    <property type="match status" value="1"/>
</dbReference>
<dbReference type="Pfam" id="PF20148">
    <property type="entry name" value="DUF6531"/>
    <property type="match status" value="1"/>
</dbReference>
<evidence type="ECO:0000256" key="2">
    <source>
        <dbReference type="SAM" id="MobiDB-lite"/>
    </source>
</evidence>
<dbReference type="NCBIfam" id="TIGR01643">
    <property type="entry name" value="YD_repeat_2x"/>
    <property type="match status" value="5"/>
</dbReference>
<dbReference type="Gene3D" id="3.40.570.10">
    <property type="entry name" value="Extracellular Endonuclease, subunit A"/>
    <property type="match status" value="1"/>
</dbReference>
<evidence type="ECO:0000259" key="4">
    <source>
        <dbReference type="Pfam" id="PF13930"/>
    </source>
</evidence>